<dbReference type="EMBL" id="CAADFG010000010">
    <property type="protein sequence ID" value="VFJ88610.1"/>
    <property type="molecule type" value="Genomic_DNA"/>
</dbReference>
<dbReference type="EMBL" id="CAADFI010000011">
    <property type="protein sequence ID" value="VFJ90716.1"/>
    <property type="molecule type" value="Genomic_DNA"/>
</dbReference>
<accession>A0A450UWG9</accession>
<feature type="region of interest" description="Disordered" evidence="1">
    <location>
        <begin position="1"/>
        <end position="65"/>
    </location>
</feature>
<evidence type="ECO:0000256" key="1">
    <source>
        <dbReference type="SAM" id="MobiDB-lite"/>
    </source>
</evidence>
<name>A0A450UWG9_9GAMM</name>
<gene>
    <name evidence="2" type="ORF">BECKH772A_GA0070896_1001016</name>
    <name evidence="3" type="ORF">BECKH772B_GA0070898_1001116</name>
    <name evidence="4" type="ORF">BECKH772C_GA0070978_1000916</name>
</gene>
<evidence type="ECO:0000313" key="2">
    <source>
        <dbReference type="EMBL" id="VFJ88610.1"/>
    </source>
</evidence>
<protein>
    <submittedName>
        <fullName evidence="4">Uncharacterized protein</fullName>
    </submittedName>
</protein>
<evidence type="ECO:0000313" key="3">
    <source>
        <dbReference type="EMBL" id="VFJ90716.1"/>
    </source>
</evidence>
<proteinExistence type="predicted"/>
<sequence length="65" mass="6899">MGKPAEDWEGLPQGFGNLPGILRDLSRIPPDPAQGSDNLSETLGNLARIPENPAQGFGKVSEVSR</sequence>
<reference evidence="4" key="1">
    <citation type="submission" date="2019-02" db="EMBL/GenBank/DDBJ databases">
        <authorList>
            <person name="Gruber-Vodicka R. H."/>
            <person name="Seah K. B. B."/>
        </authorList>
    </citation>
    <scope>NUCLEOTIDE SEQUENCE</scope>
    <source>
        <strain evidence="4">BECK_SA2B12</strain>
        <strain evidence="2">BECK_SA2B15</strain>
        <strain evidence="3">BECK_SA2B20</strain>
    </source>
</reference>
<dbReference type="AlphaFoldDB" id="A0A450UWG9"/>
<evidence type="ECO:0000313" key="4">
    <source>
        <dbReference type="EMBL" id="VFJ96870.1"/>
    </source>
</evidence>
<dbReference type="EMBL" id="CAADFJ010000009">
    <property type="protein sequence ID" value="VFJ96870.1"/>
    <property type="molecule type" value="Genomic_DNA"/>
</dbReference>
<organism evidence="4">
    <name type="scientific">Candidatus Kentrum eta</name>
    <dbReference type="NCBI Taxonomy" id="2126337"/>
    <lineage>
        <taxon>Bacteria</taxon>
        <taxon>Pseudomonadati</taxon>
        <taxon>Pseudomonadota</taxon>
        <taxon>Gammaproteobacteria</taxon>
        <taxon>Candidatus Kentrum</taxon>
    </lineage>
</organism>